<comment type="caution">
    <text evidence="1">The sequence shown here is derived from an EMBL/GenBank/DDBJ whole genome shotgun (WGS) entry which is preliminary data.</text>
</comment>
<gene>
    <name evidence="1" type="ORF">RFI_30373</name>
</gene>
<name>X6M210_RETFI</name>
<dbReference type="Proteomes" id="UP000023152">
    <property type="component" value="Unassembled WGS sequence"/>
</dbReference>
<dbReference type="AlphaFoldDB" id="X6M210"/>
<organism evidence="1 2">
    <name type="scientific">Reticulomyxa filosa</name>
    <dbReference type="NCBI Taxonomy" id="46433"/>
    <lineage>
        <taxon>Eukaryota</taxon>
        <taxon>Sar</taxon>
        <taxon>Rhizaria</taxon>
        <taxon>Retaria</taxon>
        <taxon>Foraminifera</taxon>
        <taxon>Monothalamids</taxon>
        <taxon>Reticulomyxidae</taxon>
        <taxon>Reticulomyxa</taxon>
    </lineage>
</organism>
<feature type="non-terminal residue" evidence="1">
    <location>
        <position position="1"/>
    </location>
</feature>
<dbReference type="EMBL" id="ASPP01026596">
    <property type="protein sequence ID" value="ETO07020.1"/>
    <property type="molecule type" value="Genomic_DNA"/>
</dbReference>
<reference evidence="1 2" key="1">
    <citation type="journal article" date="2013" name="Curr. Biol.">
        <title>The Genome of the Foraminiferan Reticulomyxa filosa.</title>
        <authorList>
            <person name="Glockner G."/>
            <person name="Hulsmann N."/>
            <person name="Schleicher M."/>
            <person name="Noegel A.A."/>
            <person name="Eichinger L."/>
            <person name="Gallinger C."/>
            <person name="Pawlowski J."/>
            <person name="Sierra R."/>
            <person name="Euteneuer U."/>
            <person name="Pillet L."/>
            <person name="Moustafa A."/>
            <person name="Platzer M."/>
            <person name="Groth M."/>
            <person name="Szafranski K."/>
            <person name="Schliwa M."/>
        </authorList>
    </citation>
    <scope>NUCLEOTIDE SEQUENCE [LARGE SCALE GENOMIC DNA]</scope>
</reference>
<evidence type="ECO:0000313" key="2">
    <source>
        <dbReference type="Proteomes" id="UP000023152"/>
    </source>
</evidence>
<protein>
    <submittedName>
        <fullName evidence="1">Uncharacterized protein</fullName>
    </submittedName>
</protein>
<keyword evidence="2" id="KW-1185">Reference proteome</keyword>
<evidence type="ECO:0000313" key="1">
    <source>
        <dbReference type="EMBL" id="ETO07020.1"/>
    </source>
</evidence>
<accession>X6M210</accession>
<proteinExistence type="predicted"/>
<sequence>IIIIIIIIVFQKALEKHSEYYRTLSEMIKMQSPEMNIASRVCKILLTNDKVGGISGIRQCINEGNFGNLLATTLESIAQALQKRANVNKRHRRLRRCQRQRDNDSDSNNIDDNDQLGQVCRTCRFCLTKCQCQLPKICVVPFSAIKPGTTTLKPEFHLLSLFYDQIIPISLDEQLFSACFVKLFAFGILSASRVMFIEPHTIVLKNLDTFVLKHKDIPCTVTSSSSTSQAQKIQLFFFCFVLPCAMLIKPRKDVYEALVSNVNEYMSKDGVSSLIVKRYGMFNPFPDMFVELVNRDRVNSKTHVSSVESFHLPWSYYNLDACANYCVKLWIIVCAHLCTEHVDIAEQLRSVITPMRQIWWPSGTELKEYLNLIKENFSKLYVMLHAIESRMLQTQNDNEKVLLQFTESLNTDIIKSQFL</sequence>